<proteinExistence type="inferred from homology"/>
<feature type="domain" description="GH16" evidence="2">
    <location>
        <begin position="23"/>
        <end position="290"/>
    </location>
</feature>
<dbReference type="Gene3D" id="2.60.120.200">
    <property type="match status" value="1"/>
</dbReference>
<dbReference type="PROSITE" id="PS51762">
    <property type="entry name" value="GH16_2"/>
    <property type="match status" value="1"/>
</dbReference>
<evidence type="ECO:0000313" key="4">
    <source>
        <dbReference type="Proteomes" id="UP000659388"/>
    </source>
</evidence>
<organism evidence="3 4">
    <name type="scientific">Fulvivirga sediminis</name>
    <dbReference type="NCBI Taxonomy" id="2803949"/>
    <lineage>
        <taxon>Bacteria</taxon>
        <taxon>Pseudomonadati</taxon>
        <taxon>Bacteroidota</taxon>
        <taxon>Cytophagia</taxon>
        <taxon>Cytophagales</taxon>
        <taxon>Fulvivirgaceae</taxon>
        <taxon>Fulvivirga</taxon>
    </lineage>
</organism>
<dbReference type="GO" id="GO:0004553">
    <property type="term" value="F:hydrolase activity, hydrolyzing O-glycosyl compounds"/>
    <property type="evidence" value="ECO:0007669"/>
    <property type="project" value="InterPro"/>
</dbReference>
<keyword evidence="4" id="KW-1185">Reference proteome</keyword>
<sequence>MTLFFRSRWFFLVFLVLTGFMLACKSNKPESIKEENGYRLVWSDEFNDDGKPDSANWSYEYGFVRNQELQWYQPENALCDKGSLIITARQEAVANDDYDPSSNNWKLNRRQADYTSACLHSRGKVTFKYGMLEVRAKIDTTQGLWPAIWTLGEEKPWPSNGEVDLMEFYRSEQRPVIMANAAWGDHWSDVKWDSEKLPLKHFTDQKSSWVNSYHIWKMIWTNQAIKLYLDDELLNEIDITKTLNSDGYNPFHQPHYILLNLAVGSNGGEPQLWKEPKIYQVDYVRVYAKI</sequence>
<dbReference type="RefSeq" id="WP_202243000.1">
    <property type="nucleotide sequence ID" value="NZ_JAESIY010000002.1"/>
</dbReference>
<accession>A0A937JZJ3</accession>
<dbReference type="PANTHER" id="PTHR10963:SF55">
    <property type="entry name" value="GLYCOSIDE HYDROLASE FAMILY 16 PROTEIN"/>
    <property type="match status" value="1"/>
</dbReference>
<dbReference type="PROSITE" id="PS51257">
    <property type="entry name" value="PROKAR_LIPOPROTEIN"/>
    <property type="match status" value="1"/>
</dbReference>
<dbReference type="InterPro" id="IPR050546">
    <property type="entry name" value="Glycosyl_Hydrlase_16"/>
</dbReference>
<gene>
    <name evidence="3" type="ORF">JL102_04330</name>
</gene>
<dbReference type="Pfam" id="PF00722">
    <property type="entry name" value="Glyco_hydro_16"/>
    <property type="match status" value="1"/>
</dbReference>
<dbReference type="CDD" id="cd08023">
    <property type="entry name" value="GH16_laminarinase_like"/>
    <property type="match status" value="1"/>
</dbReference>
<keyword evidence="3" id="KW-0378">Hydrolase</keyword>
<comment type="similarity">
    <text evidence="1">Belongs to the glycosyl hydrolase 16 family.</text>
</comment>
<evidence type="ECO:0000313" key="3">
    <source>
        <dbReference type="EMBL" id="MBL3655345.1"/>
    </source>
</evidence>
<reference evidence="3" key="1">
    <citation type="submission" date="2021-01" db="EMBL/GenBank/DDBJ databases">
        <title>Fulvivirga kasyanovii gen. nov., sp nov., a novel member of the phylum Bacteroidetes isolated from seawater in a mussel farm.</title>
        <authorList>
            <person name="Zhao L.-H."/>
            <person name="Wang Z.-J."/>
        </authorList>
    </citation>
    <scope>NUCLEOTIDE SEQUENCE</scope>
    <source>
        <strain evidence="3">2943</strain>
    </source>
</reference>
<dbReference type="Proteomes" id="UP000659388">
    <property type="component" value="Unassembled WGS sequence"/>
</dbReference>
<dbReference type="InterPro" id="IPR000757">
    <property type="entry name" value="Beta-glucanase-like"/>
</dbReference>
<evidence type="ECO:0000256" key="1">
    <source>
        <dbReference type="ARBA" id="ARBA00006865"/>
    </source>
</evidence>
<dbReference type="EMBL" id="JAESIY010000002">
    <property type="protein sequence ID" value="MBL3655345.1"/>
    <property type="molecule type" value="Genomic_DNA"/>
</dbReference>
<dbReference type="SUPFAM" id="SSF49899">
    <property type="entry name" value="Concanavalin A-like lectins/glucanases"/>
    <property type="match status" value="1"/>
</dbReference>
<comment type="caution">
    <text evidence="3">The sequence shown here is derived from an EMBL/GenBank/DDBJ whole genome shotgun (WGS) entry which is preliminary data.</text>
</comment>
<name>A0A937JZJ3_9BACT</name>
<dbReference type="AlphaFoldDB" id="A0A937JZJ3"/>
<dbReference type="InterPro" id="IPR013320">
    <property type="entry name" value="ConA-like_dom_sf"/>
</dbReference>
<dbReference type="PANTHER" id="PTHR10963">
    <property type="entry name" value="GLYCOSYL HYDROLASE-RELATED"/>
    <property type="match status" value="1"/>
</dbReference>
<evidence type="ECO:0000259" key="2">
    <source>
        <dbReference type="PROSITE" id="PS51762"/>
    </source>
</evidence>
<protein>
    <submittedName>
        <fullName evidence="3">Glycoside hydrolase family 16 protein</fullName>
    </submittedName>
</protein>
<dbReference type="GO" id="GO:0005975">
    <property type="term" value="P:carbohydrate metabolic process"/>
    <property type="evidence" value="ECO:0007669"/>
    <property type="project" value="InterPro"/>
</dbReference>